<feature type="region of interest" description="Disordered" evidence="2">
    <location>
        <begin position="73"/>
        <end position="100"/>
    </location>
</feature>
<evidence type="ECO:0000256" key="2">
    <source>
        <dbReference type="SAM" id="MobiDB-lite"/>
    </source>
</evidence>
<feature type="compositionally biased region" description="Polar residues" evidence="2">
    <location>
        <begin position="31"/>
        <end position="46"/>
    </location>
</feature>
<gene>
    <name evidence="4" type="ORF">H4Q32_002289</name>
</gene>
<dbReference type="PROSITE" id="PS50158">
    <property type="entry name" value="ZF_CCHC"/>
    <property type="match status" value="1"/>
</dbReference>
<feature type="domain" description="CCHC-type" evidence="3">
    <location>
        <begin position="10"/>
        <end position="25"/>
    </location>
</feature>
<feature type="region of interest" description="Disordered" evidence="2">
    <location>
        <begin position="25"/>
        <end position="49"/>
    </location>
</feature>
<protein>
    <submittedName>
        <fullName evidence="4">Transposon TX1 uncharacterized 82 kDa protein</fullName>
    </submittedName>
</protein>
<dbReference type="EMBL" id="JACTAM010000005">
    <property type="protein sequence ID" value="KAI2664154.1"/>
    <property type="molecule type" value="Genomic_DNA"/>
</dbReference>
<reference evidence="4 5" key="1">
    <citation type="submission" date="2022-01" db="EMBL/GenBank/DDBJ databases">
        <title>A high-quality chromosome-level genome assembly of rohu carp, Labeo rohita.</title>
        <authorList>
            <person name="Arick M.A. II"/>
            <person name="Hsu C.-Y."/>
            <person name="Magbanua Z."/>
            <person name="Pechanova O."/>
            <person name="Grover C."/>
            <person name="Miller E."/>
            <person name="Thrash A."/>
            <person name="Ezzel L."/>
            <person name="Alam S."/>
            <person name="Benzie J."/>
            <person name="Hamilton M."/>
            <person name="Karsi A."/>
            <person name="Lawrence M.L."/>
            <person name="Peterson D.G."/>
        </authorList>
    </citation>
    <scope>NUCLEOTIDE SEQUENCE [LARGE SCALE GENOMIC DNA]</scope>
    <source>
        <strain evidence="5">BAU-BD-2019</strain>
        <tissue evidence="4">Blood</tissue>
    </source>
</reference>
<sequence length="239" mass="26975">MLYATTDHFKCFECGDIGHKRQFCPHKQTENEQQPTATPENVSSNKDATEIVVDTAGDTVIWKKKQVAKKRRLLQEDNGHKQVSESDDDAESSEQAGSSAAVVMSVSDVVAKVVENENVTDVHAVDKDDDLDGLSQCTEDSMRDDEQWSEGLEMSKVASEDLYTVDQINEFLDETKGKSTEVSEFFPDLEKFISSVVRARKVCSFDELSQQKRFRLKKHITEIRKRMNVGKGKLKKGTF</sequence>
<accession>A0ABQ8MMW5</accession>
<proteinExistence type="predicted"/>
<evidence type="ECO:0000313" key="4">
    <source>
        <dbReference type="EMBL" id="KAI2664154.1"/>
    </source>
</evidence>
<name>A0ABQ8MMW5_LABRO</name>
<evidence type="ECO:0000313" key="5">
    <source>
        <dbReference type="Proteomes" id="UP000830375"/>
    </source>
</evidence>
<dbReference type="Proteomes" id="UP000830375">
    <property type="component" value="Unassembled WGS sequence"/>
</dbReference>
<dbReference type="InterPro" id="IPR001878">
    <property type="entry name" value="Znf_CCHC"/>
</dbReference>
<evidence type="ECO:0000256" key="1">
    <source>
        <dbReference type="PROSITE-ProRule" id="PRU00047"/>
    </source>
</evidence>
<comment type="caution">
    <text evidence="4">The sequence shown here is derived from an EMBL/GenBank/DDBJ whole genome shotgun (WGS) entry which is preliminary data.</text>
</comment>
<keyword evidence="1" id="KW-0863">Zinc-finger</keyword>
<evidence type="ECO:0000259" key="3">
    <source>
        <dbReference type="PROSITE" id="PS50158"/>
    </source>
</evidence>
<organism evidence="4 5">
    <name type="scientific">Labeo rohita</name>
    <name type="common">Indian major carp</name>
    <name type="synonym">Cyprinus rohita</name>
    <dbReference type="NCBI Taxonomy" id="84645"/>
    <lineage>
        <taxon>Eukaryota</taxon>
        <taxon>Metazoa</taxon>
        <taxon>Chordata</taxon>
        <taxon>Craniata</taxon>
        <taxon>Vertebrata</taxon>
        <taxon>Euteleostomi</taxon>
        <taxon>Actinopterygii</taxon>
        <taxon>Neopterygii</taxon>
        <taxon>Teleostei</taxon>
        <taxon>Ostariophysi</taxon>
        <taxon>Cypriniformes</taxon>
        <taxon>Cyprinidae</taxon>
        <taxon>Labeoninae</taxon>
        <taxon>Labeonini</taxon>
        <taxon>Labeo</taxon>
    </lineage>
</organism>
<keyword evidence="1" id="KW-0862">Zinc</keyword>
<keyword evidence="5" id="KW-1185">Reference proteome</keyword>
<feature type="compositionally biased region" description="Basic and acidic residues" evidence="2">
    <location>
        <begin position="73"/>
        <end position="84"/>
    </location>
</feature>
<keyword evidence="1" id="KW-0479">Metal-binding</keyword>